<evidence type="ECO:0000313" key="2">
    <source>
        <dbReference type="EMBL" id="JAD55919.1"/>
    </source>
</evidence>
<dbReference type="EMBL" id="GBRH01241976">
    <property type="protein sequence ID" value="JAD55919.1"/>
    <property type="molecule type" value="Transcribed_RNA"/>
</dbReference>
<organism evidence="2">
    <name type="scientific">Arundo donax</name>
    <name type="common">Giant reed</name>
    <name type="synonym">Donax arundinaceus</name>
    <dbReference type="NCBI Taxonomy" id="35708"/>
    <lineage>
        <taxon>Eukaryota</taxon>
        <taxon>Viridiplantae</taxon>
        <taxon>Streptophyta</taxon>
        <taxon>Embryophyta</taxon>
        <taxon>Tracheophyta</taxon>
        <taxon>Spermatophyta</taxon>
        <taxon>Magnoliopsida</taxon>
        <taxon>Liliopsida</taxon>
        <taxon>Poales</taxon>
        <taxon>Poaceae</taxon>
        <taxon>PACMAD clade</taxon>
        <taxon>Arundinoideae</taxon>
        <taxon>Arundineae</taxon>
        <taxon>Arundo</taxon>
    </lineage>
</organism>
<reference evidence="2" key="2">
    <citation type="journal article" date="2015" name="Data Brief">
        <title>Shoot transcriptome of the giant reed, Arundo donax.</title>
        <authorList>
            <person name="Barrero R.A."/>
            <person name="Guerrero F.D."/>
            <person name="Moolhuijzen P."/>
            <person name="Goolsby J.A."/>
            <person name="Tidwell J."/>
            <person name="Bellgard S.E."/>
            <person name="Bellgard M.I."/>
        </authorList>
    </citation>
    <scope>NUCLEOTIDE SEQUENCE</scope>
    <source>
        <tissue evidence="2">Shoot tissue taken approximately 20 cm above the soil surface</tissue>
    </source>
</reference>
<feature type="region of interest" description="Disordered" evidence="1">
    <location>
        <begin position="1"/>
        <end position="26"/>
    </location>
</feature>
<feature type="compositionally biased region" description="Basic residues" evidence="1">
    <location>
        <begin position="1"/>
        <end position="11"/>
    </location>
</feature>
<name>A0A0A9AVZ1_ARUDO</name>
<reference evidence="2" key="1">
    <citation type="submission" date="2014-09" db="EMBL/GenBank/DDBJ databases">
        <authorList>
            <person name="Magalhaes I.L.F."/>
            <person name="Oliveira U."/>
            <person name="Santos F.R."/>
            <person name="Vidigal T.H.D.A."/>
            <person name="Brescovit A.D."/>
            <person name="Santos A.J."/>
        </authorList>
    </citation>
    <scope>NUCLEOTIDE SEQUENCE</scope>
    <source>
        <tissue evidence="2">Shoot tissue taken approximately 20 cm above the soil surface</tissue>
    </source>
</reference>
<dbReference type="AlphaFoldDB" id="A0A0A9AVZ1"/>
<sequence>MVRRSRSRRPPGPRGGGSPGGTAASRWNWRLCRGGRNSEAIDEWWCTLLVSVANLSSSYYC</sequence>
<protein>
    <submittedName>
        <fullName evidence="2">Uncharacterized protein</fullName>
    </submittedName>
</protein>
<proteinExistence type="predicted"/>
<evidence type="ECO:0000256" key="1">
    <source>
        <dbReference type="SAM" id="MobiDB-lite"/>
    </source>
</evidence>
<accession>A0A0A9AVZ1</accession>